<organism evidence="2 3">
    <name type="scientific">Roseofilum reptotaenium AO1-A</name>
    <dbReference type="NCBI Taxonomy" id="1925591"/>
    <lineage>
        <taxon>Bacteria</taxon>
        <taxon>Bacillati</taxon>
        <taxon>Cyanobacteriota</taxon>
        <taxon>Cyanophyceae</taxon>
        <taxon>Desertifilales</taxon>
        <taxon>Desertifilaceae</taxon>
        <taxon>Roseofilum</taxon>
    </lineage>
</organism>
<dbReference type="InterPro" id="IPR029063">
    <property type="entry name" value="SAM-dependent_MTases_sf"/>
</dbReference>
<dbReference type="EMBL" id="MLAW01000012">
    <property type="protein sequence ID" value="OJJ25892.1"/>
    <property type="molecule type" value="Genomic_DNA"/>
</dbReference>
<feature type="domain" description="Methyltransferase" evidence="1">
    <location>
        <begin position="60"/>
        <end position="157"/>
    </location>
</feature>
<accession>A0A1L9QTC1</accession>
<proteinExistence type="predicted"/>
<evidence type="ECO:0000313" key="2">
    <source>
        <dbReference type="EMBL" id="OJJ25892.1"/>
    </source>
</evidence>
<comment type="caution">
    <text evidence="2">The sequence shown here is derived from an EMBL/GenBank/DDBJ whole genome shotgun (WGS) entry which is preliminary data.</text>
</comment>
<dbReference type="SUPFAM" id="SSF53335">
    <property type="entry name" value="S-adenosyl-L-methionine-dependent methyltransferases"/>
    <property type="match status" value="1"/>
</dbReference>
<reference evidence="2" key="1">
    <citation type="submission" date="2016-10" db="EMBL/GenBank/DDBJ databases">
        <title>CRISPR-Cas defence system in Roseofilum reptotaenium: evidence of a bacteriophage-cyanobacterium arms race in the coral black band disease.</title>
        <authorList>
            <person name="Buerger P."/>
            <person name="Wood-Charlson E.M."/>
            <person name="Weynberg K.D."/>
            <person name="Willis B."/>
            <person name="Van Oppen M.J."/>
        </authorList>
    </citation>
    <scope>NUCLEOTIDE SEQUENCE [LARGE SCALE GENOMIC DNA]</scope>
    <source>
        <strain evidence="2">AO1-A</strain>
    </source>
</reference>
<evidence type="ECO:0000259" key="1">
    <source>
        <dbReference type="Pfam" id="PF13649"/>
    </source>
</evidence>
<gene>
    <name evidence="2" type="ORF">BI308_09140</name>
</gene>
<dbReference type="CDD" id="cd02440">
    <property type="entry name" value="AdoMet_MTases"/>
    <property type="match status" value="1"/>
</dbReference>
<dbReference type="Pfam" id="PF13649">
    <property type="entry name" value="Methyltransf_25"/>
    <property type="match status" value="1"/>
</dbReference>
<dbReference type="AlphaFoldDB" id="A0A1L9QTC1"/>
<name>A0A1L9QTC1_9CYAN</name>
<sequence length="391" mass="44696">MKVTSEHIETLYHETNAVQHYLSKSRRDGVKVEWEEPFSRSVFKYAIAPYSKEKGEKLRVLDVGAGTGDGYLLLSTLLSEESELGSSYDLDYLGVDISAPMVATANELYSNHSNVRFECADIRTREFHRPFDVYLSCGVPYSHLTHDELNQALQKIVENACENRSRCAVVVDVLGRYSIEWTPKWKESRWDYCMSFFESQGNAEPTWMSFYAHEQLREIMQQAADAVGCPVEKFKFFDRSIMVGRHTSTGQFNPELPKYRNLINSLLDPSKETELSQLIFQVELGSAPDYILDFFRKFSGWWNSLVSEAATLLGESLPIEPVDLPPEVQGFKTVAQKEVQQISDQHLCRQKVEFMLAQVLQQLEESQQPGYGVGHDLFGVMWLDATNMNGY</sequence>
<dbReference type="InterPro" id="IPR041698">
    <property type="entry name" value="Methyltransf_25"/>
</dbReference>
<dbReference type="STRING" id="1925591.BI308_09140"/>
<evidence type="ECO:0000313" key="3">
    <source>
        <dbReference type="Proteomes" id="UP000183940"/>
    </source>
</evidence>
<protein>
    <recommendedName>
        <fullName evidence="1">Methyltransferase domain-containing protein</fullName>
    </recommendedName>
</protein>
<dbReference type="Gene3D" id="3.40.50.150">
    <property type="entry name" value="Vaccinia Virus protein VP39"/>
    <property type="match status" value="1"/>
</dbReference>
<dbReference type="Proteomes" id="UP000183940">
    <property type="component" value="Unassembled WGS sequence"/>
</dbReference>
<keyword evidence="3" id="KW-1185">Reference proteome</keyword>